<organism evidence="2 3">
    <name type="scientific">Thalassotalea piscium</name>
    <dbReference type="NCBI Taxonomy" id="1230533"/>
    <lineage>
        <taxon>Bacteria</taxon>
        <taxon>Pseudomonadati</taxon>
        <taxon>Pseudomonadota</taxon>
        <taxon>Gammaproteobacteria</taxon>
        <taxon>Alteromonadales</taxon>
        <taxon>Colwelliaceae</taxon>
        <taxon>Thalassotalea</taxon>
    </lineage>
</organism>
<reference evidence="2 3" key="1">
    <citation type="submission" date="2020-08" db="EMBL/GenBank/DDBJ databases">
        <title>Genomic Encyclopedia of Type Strains, Phase IV (KMG-IV): sequencing the most valuable type-strain genomes for metagenomic binning, comparative biology and taxonomic classification.</title>
        <authorList>
            <person name="Goeker M."/>
        </authorList>
    </citation>
    <scope>NUCLEOTIDE SEQUENCE [LARGE SCALE GENOMIC DNA]</scope>
    <source>
        <strain evidence="2 3">DSM 26287</strain>
    </source>
</reference>
<proteinExistence type="predicted"/>
<dbReference type="EMBL" id="JACHHU010000012">
    <property type="protein sequence ID" value="MBB6543313.1"/>
    <property type="molecule type" value="Genomic_DNA"/>
</dbReference>
<dbReference type="Proteomes" id="UP000537141">
    <property type="component" value="Unassembled WGS sequence"/>
</dbReference>
<feature type="chain" id="PRO_5031020547" description="Secreted protein" evidence="1">
    <location>
        <begin position="25"/>
        <end position="204"/>
    </location>
</feature>
<name>A0A7X0TTN0_9GAMM</name>
<gene>
    <name evidence="2" type="ORF">HNQ55_001821</name>
</gene>
<protein>
    <recommendedName>
        <fullName evidence="4">Secreted protein</fullName>
    </recommendedName>
</protein>
<sequence length="204" mass="22911">MNKIKSLLKLTVISSVIVSTKLLAQVTPAPLASIPSQDAFFNNLKSLCGKSFEGKVAVDNAPPSSFNTSKLVMHVRKCSDTELQIPFHVGDDASRTWIITKTGSGLSLKHDHRHKDGSNDESTMYGGHTVDAGWAQVQSFPADQYSKELFVNLQMAQSITNTWQMYIYPDKFTYRLTREGREFRVDFDLTKTTEQPVTPWGYKD</sequence>
<accession>A0A7X0TTN0</accession>
<evidence type="ECO:0000313" key="3">
    <source>
        <dbReference type="Proteomes" id="UP000537141"/>
    </source>
</evidence>
<dbReference type="AlphaFoldDB" id="A0A7X0TTN0"/>
<evidence type="ECO:0008006" key="4">
    <source>
        <dbReference type="Google" id="ProtNLM"/>
    </source>
</evidence>
<feature type="signal peptide" evidence="1">
    <location>
        <begin position="1"/>
        <end position="24"/>
    </location>
</feature>
<keyword evidence="1" id="KW-0732">Signal</keyword>
<evidence type="ECO:0000256" key="1">
    <source>
        <dbReference type="SAM" id="SignalP"/>
    </source>
</evidence>
<comment type="caution">
    <text evidence="2">The sequence shown here is derived from an EMBL/GenBank/DDBJ whole genome shotgun (WGS) entry which is preliminary data.</text>
</comment>
<evidence type="ECO:0000313" key="2">
    <source>
        <dbReference type="EMBL" id="MBB6543313.1"/>
    </source>
</evidence>
<keyword evidence="3" id="KW-1185">Reference proteome</keyword>
<dbReference type="RefSeq" id="WP_184424102.1">
    <property type="nucleotide sequence ID" value="NZ_AP027362.1"/>
</dbReference>